<dbReference type="AlphaFoldDB" id="K2RN05"/>
<dbReference type="InParanoid" id="K2RN05"/>
<accession>K2RN05</accession>
<dbReference type="OrthoDB" id="3945980at2759"/>
<sequence>MGVDCLFASATVAMSPNAATMGIQYGSANMLLVISGSVETSGQLVPQHVAFAPARGLELQWDRVTLLIIVHHAAGEVWAAEQSRLRETWCSDEKMAQSQQKRRRTHVDPLAPEDDWTALEDQTEKKRVQNRIAQRNYRQNVKRRIEESDNERRMRIELEQQNAAQAEMIRAQAILLARSDQYAVTQMSQAFNWDALNSVLQAPGTRFQTESSLRPPNDHIAERQAHSVGDATQNIHMDNAQASHQVAPSTSRCPSTLAGVPVGAFARNTAVYSADASLQPKHMPKELGQASNNSKGEDFFRSHEPGLAVQREEHYEELQQTERACQVTNEPFHLLGDWPLHDHSLSAHNVDGSQHQPLGNHASAPRGTRQQRTERDSPWSDVDGTVKNSSTGSHAQQPTLPRPNPASASINERIEFLINCAREAGFDSLELATAALHATKFEEGSVSSNAQRLGRLRRLPNLLDTLCTDSRSWAKREAVAYREAVLRAGESLMVEERHALDTSSNVRSRINELLSACSEESCAMVSDMLQDQLPSFTSLVTTILLHVVRQSSSVYQPRLVLAVLLVMSMAGHASLEQIKGLLSKILTV</sequence>
<dbReference type="VEuPathDB" id="FungiDB:MPH_11042"/>
<feature type="region of interest" description="Disordered" evidence="1">
    <location>
        <begin position="345"/>
        <end position="407"/>
    </location>
</feature>
<dbReference type="PANTHER" id="PTHR39607:SF3">
    <property type="entry name" value="BZIP DOMAIN-CONTAINING PROTEIN"/>
    <property type="match status" value="1"/>
</dbReference>
<dbReference type="HOGENOM" id="CLU_463854_0_0_1"/>
<gene>
    <name evidence="2" type="ORF">MPH_11042</name>
</gene>
<comment type="caution">
    <text evidence="2">The sequence shown here is derived from an EMBL/GenBank/DDBJ whole genome shotgun (WGS) entry which is preliminary data.</text>
</comment>
<dbReference type="eggNOG" id="ENOG502T2FU">
    <property type="taxonomic scope" value="Eukaryota"/>
</dbReference>
<evidence type="ECO:0008006" key="4">
    <source>
        <dbReference type="Google" id="ProtNLM"/>
    </source>
</evidence>
<dbReference type="PANTHER" id="PTHR39607">
    <property type="entry name" value="XANTHOCILLIN BIOSYNTHESIS CLUSTER TRANSCRIPTION FACTOR XANC-RELATED"/>
    <property type="match status" value="1"/>
</dbReference>
<dbReference type="EMBL" id="AHHD01000467">
    <property type="protein sequence ID" value="EKG11549.1"/>
    <property type="molecule type" value="Genomic_DNA"/>
</dbReference>
<evidence type="ECO:0000313" key="3">
    <source>
        <dbReference type="Proteomes" id="UP000007129"/>
    </source>
</evidence>
<dbReference type="STRING" id="1126212.K2RN05"/>
<dbReference type="Proteomes" id="UP000007129">
    <property type="component" value="Unassembled WGS sequence"/>
</dbReference>
<feature type="region of interest" description="Disordered" evidence="1">
    <location>
        <begin position="276"/>
        <end position="300"/>
    </location>
</feature>
<evidence type="ECO:0000256" key="1">
    <source>
        <dbReference type="SAM" id="MobiDB-lite"/>
    </source>
</evidence>
<proteinExistence type="predicted"/>
<organism evidence="2 3">
    <name type="scientific">Macrophomina phaseolina (strain MS6)</name>
    <name type="common">Charcoal rot fungus</name>
    <dbReference type="NCBI Taxonomy" id="1126212"/>
    <lineage>
        <taxon>Eukaryota</taxon>
        <taxon>Fungi</taxon>
        <taxon>Dikarya</taxon>
        <taxon>Ascomycota</taxon>
        <taxon>Pezizomycotina</taxon>
        <taxon>Dothideomycetes</taxon>
        <taxon>Dothideomycetes incertae sedis</taxon>
        <taxon>Botryosphaeriales</taxon>
        <taxon>Botryosphaeriaceae</taxon>
        <taxon>Macrophomina</taxon>
    </lineage>
</organism>
<feature type="compositionally biased region" description="Polar residues" evidence="1">
    <location>
        <begin position="386"/>
        <end position="399"/>
    </location>
</feature>
<reference evidence="2 3" key="1">
    <citation type="journal article" date="2012" name="BMC Genomics">
        <title>Tools to kill: Genome of one of the most destructive plant pathogenic fungi Macrophomina phaseolina.</title>
        <authorList>
            <person name="Islam M.S."/>
            <person name="Haque M.S."/>
            <person name="Islam M.M."/>
            <person name="Emdad E.M."/>
            <person name="Halim A."/>
            <person name="Hossen Q.M.M."/>
            <person name="Hossain M.Z."/>
            <person name="Ahmed B."/>
            <person name="Rahim S."/>
            <person name="Rahman M.S."/>
            <person name="Alam M.M."/>
            <person name="Hou S."/>
            <person name="Wan X."/>
            <person name="Saito J.A."/>
            <person name="Alam M."/>
        </authorList>
    </citation>
    <scope>NUCLEOTIDE SEQUENCE [LARGE SCALE GENOMIC DNA]</scope>
    <source>
        <strain evidence="2 3">MS6</strain>
    </source>
</reference>
<dbReference type="CDD" id="cd14688">
    <property type="entry name" value="bZIP_YAP"/>
    <property type="match status" value="1"/>
</dbReference>
<name>K2RN05_MACPH</name>
<protein>
    <recommendedName>
        <fullName evidence="4">BZIP domain-containing protein</fullName>
    </recommendedName>
</protein>
<dbReference type="InterPro" id="IPR052635">
    <property type="entry name" value="Sec_Metab_Biosynth_Reg"/>
</dbReference>
<evidence type="ECO:0000313" key="2">
    <source>
        <dbReference type="EMBL" id="EKG11549.1"/>
    </source>
</evidence>